<gene>
    <name evidence="2" type="ORF">KIW84_056363</name>
</gene>
<name>A0A9D4X0M7_PEA</name>
<keyword evidence="1" id="KW-0732">Signal</keyword>
<accession>A0A9D4X0M7</accession>
<feature type="non-terminal residue" evidence="2">
    <location>
        <position position="119"/>
    </location>
</feature>
<dbReference type="Proteomes" id="UP001058974">
    <property type="component" value="Chromosome 5"/>
</dbReference>
<evidence type="ECO:0000313" key="3">
    <source>
        <dbReference type="Proteomes" id="UP001058974"/>
    </source>
</evidence>
<comment type="caution">
    <text evidence="2">The sequence shown here is derived from an EMBL/GenBank/DDBJ whole genome shotgun (WGS) entry which is preliminary data.</text>
</comment>
<protein>
    <submittedName>
        <fullName evidence="2">Uncharacterized protein</fullName>
    </submittedName>
</protein>
<feature type="signal peptide" evidence="1">
    <location>
        <begin position="1"/>
        <end position="25"/>
    </location>
</feature>
<dbReference type="Gramene" id="Psat05G0636300-T4">
    <property type="protein sequence ID" value="KAI5411197.1"/>
    <property type="gene ID" value="KIW84_056363"/>
</dbReference>
<organism evidence="2 3">
    <name type="scientific">Pisum sativum</name>
    <name type="common">Garden pea</name>
    <name type="synonym">Lathyrus oleraceus</name>
    <dbReference type="NCBI Taxonomy" id="3888"/>
    <lineage>
        <taxon>Eukaryota</taxon>
        <taxon>Viridiplantae</taxon>
        <taxon>Streptophyta</taxon>
        <taxon>Embryophyta</taxon>
        <taxon>Tracheophyta</taxon>
        <taxon>Spermatophyta</taxon>
        <taxon>Magnoliopsida</taxon>
        <taxon>eudicotyledons</taxon>
        <taxon>Gunneridae</taxon>
        <taxon>Pentapetalae</taxon>
        <taxon>rosids</taxon>
        <taxon>fabids</taxon>
        <taxon>Fabales</taxon>
        <taxon>Fabaceae</taxon>
        <taxon>Papilionoideae</taxon>
        <taxon>50 kb inversion clade</taxon>
        <taxon>NPAAA clade</taxon>
        <taxon>Hologalegina</taxon>
        <taxon>IRL clade</taxon>
        <taxon>Fabeae</taxon>
        <taxon>Lathyrus</taxon>
    </lineage>
</organism>
<evidence type="ECO:0000313" key="2">
    <source>
        <dbReference type="EMBL" id="KAI5411197.1"/>
    </source>
</evidence>
<feature type="chain" id="PRO_5038603242" evidence="1">
    <location>
        <begin position="26"/>
        <end position="119"/>
    </location>
</feature>
<evidence type="ECO:0000256" key="1">
    <source>
        <dbReference type="SAM" id="SignalP"/>
    </source>
</evidence>
<proteinExistence type="predicted"/>
<dbReference type="EMBL" id="JAMSHJ010000005">
    <property type="protein sequence ID" value="KAI5411197.1"/>
    <property type="molecule type" value="Genomic_DNA"/>
</dbReference>
<keyword evidence="3" id="KW-1185">Reference proteome</keyword>
<dbReference type="AlphaFoldDB" id="A0A9D4X0M7"/>
<sequence length="119" mass="14011">MTHKDVLFLLPFLLLLLINGQGSSARYMKLEQENVEEKHADQPYLDGWLKNPLKNQKFTHDSNQVYLDGWLKDTRSERAKSISDSNQVYLDGWLKDTRTEKEKYSPDSNQVYLDGWMKD</sequence>
<reference evidence="2 3" key="1">
    <citation type="journal article" date="2022" name="Nat. Genet.">
        <title>Improved pea reference genome and pan-genome highlight genomic features and evolutionary characteristics.</title>
        <authorList>
            <person name="Yang T."/>
            <person name="Liu R."/>
            <person name="Luo Y."/>
            <person name="Hu S."/>
            <person name="Wang D."/>
            <person name="Wang C."/>
            <person name="Pandey M.K."/>
            <person name="Ge S."/>
            <person name="Xu Q."/>
            <person name="Li N."/>
            <person name="Li G."/>
            <person name="Huang Y."/>
            <person name="Saxena R.K."/>
            <person name="Ji Y."/>
            <person name="Li M."/>
            <person name="Yan X."/>
            <person name="He Y."/>
            <person name="Liu Y."/>
            <person name="Wang X."/>
            <person name="Xiang C."/>
            <person name="Varshney R.K."/>
            <person name="Ding H."/>
            <person name="Gao S."/>
            <person name="Zong X."/>
        </authorList>
    </citation>
    <scope>NUCLEOTIDE SEQUENCE [LARGE SCALE GENOMIC DNA]</scope>
    <source>
        <strain evidence="2 3">cv. Zhongwan 6</strain>
    </source>
</reference>